<keyword evidence="1" id="KW-0732">Signal</keyword>
<evidence type="ECO:0000313" key="3">
    <source>
        <dbReference type="Proteomes" id="UP000620104"/>
    </source>
</evidence>
<organism evidence="2 3">
    <name type="scientific">Naganishia liquefaciens</name>
    <dbReference type="NCBI Taxonomy" id="104408"/>
    <lineage>
        <taxon>Eukaryota</taxon>
        <taxon>Fungi</taxon>
        <taxon>Dikarya</taxon>
        <taxon>Basidiomycota</taxon>
        <taxon>Agaricomycotina</taxon>
        <taxon>Tremellomycetes</taxon>
        <taxon>Filobasidiales</taxon>
        <taxon>Filobasidiaceae</taxon>
        <taxon>Naganishia</taxon>
    </lineage>
</organism>
<proteinExistence type="predicted"/>
<evidence type="ECO:0000256" key="1">
    <source>
        <dbReference type="SAM" id="SignalP"/>
    </source>
</evidence>
<protein>
    <submittedName>
        <fullName evidence="2">Uncharacterized protein</fullName>
    </submittedName>
</protein>
<dbReference type="Proteomes" id="UP000620104">
    <property type="component" value="Unassembled WGS sequence"/>
</dbReference>
<dbReference type="EMBL" id="BLZA01000030">
    <property type="protein sequence ID" value="GHJ88174.1"/>
    <property type="molecule type" value="Genomic_DNA"/>
</dbReference>
<reference evidence="2" key="1">
    <citation type="submission" date="2020-07" db="EMBL/GenBank/DDBJ databases">
        <title>Draft Genome Sequence of a Deep-Sea Yeast, Naganishia (Cryptococcus) liquefaciens strain N6.</title>
        <authorList>
            <person name="Han Y.W."/>
            <person name="Kajitani R."/>
            <person name="Morimoto H."/>
            <person name="Parhat M."/>
            <person name="Tsubouchi H."/>
            <person name="Bakenova O."/>
            <person name="Ogata M."/>
            <person name="Argunhan B."/>
            <person name="Aoki R."/>
            <person name="Kajiwara S."/>
            <person name="Itoh T."/>
            <person name="Iwasaki H."/>
        </authorList>
    </citation>
    <scope>NUCLEOTIDE SEQUENCE</scope>
    <source>
        <strain evidence="2">N6</strain>
    </source>
</reference>
<accession>A0A8H3TXV9</accession>
<comment type="caution">
    <text evidence="2">The sequence shown here is derived from an EMBL/GenBank/DDBJ whole genome shotgun (WGS) entry which is preliminary data.</text>
</comment>
<keyword evidence="3" id="KW-1185">Reference proteome</keyword>
<feature type="chain" id="PRO_5034277505" evidence="1">
    <location>
        <begin position="26"/>
        <end position="140"/>
    </location>
</feature>
<gene>
    <name evidence="2" type="ORF">NliqN6_4576</name>
</gene>
<feature type="signal peptide" evidence="1">
    <location>
        <begin position="1"/>
        <end position="25"/>
    </location>
</feature>
<name>A0A8H3TXV9_9TREE</name>
<sequence length="140" mass="14980">MVVITKLLQSLIPLGVVLNIVPILANPNALPELETTNANTALQARNKAVVEQVNKDEAILPQGIKFTSADRDQAKLGTKASNVLPVLNDQTCQKHLPAPATVARLLKTNVGGFYLPLEVAGKFDPFSEADCLAACVRKPE</sequence>
<dbReference type="AlphaFoldDB" id="A0A8H3TXV9"/>
<evidence type="ECO:0000313" key="2">
    <source>
        <dbReference type="EMBL" id="GHJ88174.1"/>
    </source>
</evidence>